<name>A0A7R8HA24_LEPSM</name>
<dbReference type="EMBL" id="HG994585">
    <property type="protein sequence ID" value="CAF2965964.1"/>
    <property type="molecule type" value="Genomic_DNA"/>
</dbReference>
<evidence type="ECO:0000313" key="2">
    <source>
        <dbReference type="Proteomes" id="UP000675881"/>
    </source>
</evidence>
<protein>
    <submittedName>
        <fullName evidence="1">(salmon louse) hypothetical protein</fullName>
    </submittedName>
</protein>
<proteinExistence type="predicted"/>
<gene>
    <name evidence="1" type="ORF">LSAA_11705</name>
</gene>
<dbReference type="AlphaFoldDB" id="A0A7R8HA24"/>
<keyword evidence="2" id="KW-1185">Reference proteome</keyword>
<dbReference type="Proteomes" id="UP000675881">
    <property type="component" value="Chromosome 6"/>
</dbReference>
<accession>A0A7R8HA24</accession>
<organism evidence="1 2">
    <name type="scientific">Lepeophtheirus salmonis</name>
    <name type="common">Salmon louse</name>
    <name type="synonym">Caligus salmonis</name>
    <dbReference type="NCBI Taxonomy" id="72036"/>
    <lineage>
        <taxon>Eukaryota</taxon>
        <taxon>Metazoa</taxon>
        <taxon>Ecdysozoa</taxon>
        <taxon>Arthropoda</taxon>
        <taxon>Crustacea</taxon>
        <taxon>Multicrustacea</taxon>
        <taxon>Hexanauplia</taxon>
        <taxon>Copepoda</taxon>
        <taxon>Siphonostomatoida</taxon>
        <taxon>Caligidae</taxon>
        <taxon>Lepeophtheirus</taxon>
    </lineage>
</organism>
<sequence length="99" mass="11374">MVEVVHLEEVVLSEEAMVEVDPLVIMVHLEEGTVEAALSEETMAGVVHLEEAMVVVDLLEVTVVSTEVWVNQLFLRKQRRKWSLWRKWLFQSGHGGYDK</sequence>
<reference evidence="1" key="1">
    <citation type="submission" date="2021-02" db="EMBL/GenBank/DDBJ databases">
        <authorList>
            <person name="Bekaert M."/>
        </authorList>
    </citation>
    <scope>NUCLEOTIDE SEQUENCE</scope>
    <source>
        <strain evidence="1">IoA-00</strain>
    </source>
</reference>
<evidence type="ECO:0000313" key="1">
    <source>
        <dbReference type="EMBL" id="CAF2965964.1"/>
    </source>
</evidence>